<dbReference type="AlphaFoldDB" id="A0A366SIE9"/>
<reference evidence="7 8" key="1">
    <citation type="submission" date="2015-06" db="EMBL/GenBank/DDBJ databases">
        <title>The Genome Sequence of Enterococcus cecorum 170AEA1.</title>
        <authorList>
            <consortium name="The Broad Institute Genomics Platform"/>
            <consortium name="The Broad Institute Genome Sequencing Center for Infectious Disease"/>
            <person name="Earl A.M."/>
            <person name="Van Tyne D."/>
            <person name="Lebreton F."/>
            <person name="Saavedra J.T."/>
            <person name="Gilmore M.S."/>
            <person name="Manson McGuire A."/>
            <person name="Clock S."/>
            <person name="Crupain M."/>
            <person name="Rangan U."/>
            <person name="Young S."/>
            <person name="Abouelleil A."/>
            <person name="Cao P."/>
            <person name="Chapman S.B."/>
            <person name="Griggs A."/>
            <person name="Priest M."/>
            <person name="Shea T."/>
            <person name="Wortman J."/>
            <person name="Nusbaum C."/>
            <person name="Birren B."/>
        </authorList>
    </citation>
    <scope>NUCLEOTIDE SEQUENCE [LARGE SCALE GENOMIC DNA]</scope>
    <source>
        <strain evidence="7 8">170AEA1</strain>
    </source>
</reference>
<name>A0A366SIE9_9ENTE</name>
<dbReference type="Gene3D" id="3.40.50.720">
    <property type="entry name" value="NAD(P)-binding Rossmann-like Domain"/>
    <property type="match status" value="2"/>
</dbReference>
<feature type="domain" description="D-isomer specific 2-hydroxyacid dehydrogenase catalytic" evidence="5">
    <location>
        <begin position="17"/>
        <end position="319"/>
    </location>
</feature>
<dbReference type="InterPro" id="IPR006139">
    <property type="entry name" value="D-isomer_2_OHA_DH_cat_dom"/>
</dbReference>
<evidence type="ECO:0000259" key="5">
    <source>
        <dbReference type="Pfam" id="PF00389"/>
    </source>
</evidence>
<evidence type="ECO:0000256" key="1">
    <source>
        <dbReference type="ARBA" id="ARBA00005854"/>
    </source>
</evidence>
<accession>A0A366SIE9</accession>
<dbReference type="PROSITE" id="PS00065">
    <property type="entry name" value="D_2_HYDROXYACID_DH_1"/>
    <property type="match status" value="1"/>
</dbReference>
<keyword evidence="3" id="KW-0520">NAD</keyword>
<dbReference type="RefSeq" id="WP_113783498.1">
    <property type="nucleotide sequence ID" value="NZ_JAKUDU010000043.1"/>
</dbReference>
<comment type="caution">
    <text evidence="7">The sequence shown here is derived from an EMBL/GenBank/DDBJ whole genome shotgun (WGS) entry which is preliminary data.</text>
</comment>
<evidence type="ECO:0000256" key="4">
    <source>
        <dbReference type="RuleBase" id="RU003719"/>
    </source>
</evidence>
<dbReference type="SUPFAM" id="SSF51735">
    <property type="entry name" value="NAD(P)-binding Rossmann-fold domains"/>
    <property type="match status" value="1"/>
</dbReference>
<dbReference type="GO" id="GO:0051287">
    <property type="term" value="F:NAD binding"/>
    <property type="evidence" value="ECO:0007669"/>
    <property type="project" value="InterPro"/>
</dbReference>
<dbReference type="InterPro" id="IPR036291">
    <property type="entry name" value="NAD(P)-bd_dom_sf"/>
</dbReference>
<dbReference type="InterPro" id="IPR029752">
    <property type="entry name" value="D-isomer_DH_CS1"/>
</dbReference>
<evidence type="ECO:0000256" key="3">
    <source>
        <dbReference type="ARBA" id="ARBA00023027"/>
    </source>
</evidence>
<evidence type="ECO:0000259" key="6">
    <source>
        <dbReference type="Pfam" id="PF02826"/>
    </source>
</evidence>
<feature type="domain" description="D-isomer specific 2-hydroxyacid dehydrogenase NAD-binding" evidence="6">
    <location>
        <begin position="115"/>
        <end position="293"/>
    </location>
</feature>
<keyword evidence="2 4" id="KW-0560">Oxidoreductase</keyword>
<dbReference type="PANTHER" id="PTHR43761:SF1">
    <property type="entry name" value="D-ISOMER SPECIFIC 2-HYDROXYACID DEHYDROGENASE CATALYTIC DOMAIN-CONTAINING PROTEIN-RELATED"/>
    <property type="match status" value="1"/>
</dbReference>
<comment type="similarity">
    <text evidence="1 4">Belongs to the D-isomer specific 2-hydroxyacid dehydrogenase family.</text>
</comment>
<evidence type="ECO:0000313" key="7">
    <source>
        <dbReference type="EMBL" id="RBR31618.1"/>
    </source>
</evidence>
<dbReference type="Pfam" id="PF02826">
    <property type="entry name" value="2-Hacid_dh_C"/>
    <property type="match status" value="1"/>
</dbReference>
<gene>
    <name evidence="7" type="ORF">EB18_00040</name>
</gene>
<dbReference type="InterPro" id="IPR050418">
    <property type="entry name" value="D-iso_2-hydroxyacid_DH_PdxB"/>
</dbReference>
<dbReference type="SUPFAM" id="SSF52283">
    <property type="entry name" value="Formate/glycerate dehydrogenase catalytic domain-like"/>
    <property type="match status" value="1"/>
</dbReference>
<dbReference type="EMBL" id="LEOY01000002">
    <property type="protein sequence ID" value="RBR31618.1"/>
    <property type="molecule type" value="Genomic_DNA"/>
</dbReference>
<dbReference type="GO" id="GO:0016616">
    <property type="term" value="F:oxidoreductase activity, acting on the CH-OH group of donors, NAD or NADP as acceptor"/>
    <property type="evidence" value="ECO:0007669"/>
    <property type="project" value="InterPro"/>
</dbReference>
<dbReference type="Proteomes" id="UP000252800">
    <property type="component" value="Unassembled WGS sequence"/>
</dbReference>
<protein>
    <recommendedName>
        <fullName evidence="9">C-terminal binding protein</fullName>
    </recommendedName>
</protein>
<proteinExistence type="inferred from homology"/>
<evidence type="ECO:0000256" key="2">
    <source>
        <dbReference type="ARBA" id="ARBA00023002"/>
    </source>
</evidence>
<sequence length="328" mass="37089">MKIVISDYKDSMMPSHDIEFEVLKKGLGEDVDVVVYEYSDDKKEEFYQVIQDADALLTAFIQFDKEMFDHAPNIKVISINATGYDNVDLSVAKSRHVGICPVGEYCTIDVAEYTISLILSLVKNLKIYSYDVEKNHKWRYEVGEANKRIQDLTLGVFGFGKIGKAVAKRAVALGMRVLACDPKADKEEAVRLDVEIVDSEQLMNESDVITNNMNLNESNYHFFDLEKFSKMAQKPYFINMGRGACVVEEDLSKALDLGYIKGAGLDVLKDEHPDLAHHDLVNRNNVIITPHAAFYTSSSIADLQRISSQNIVYYLTNQKEKVFKLVSD</sequence>
<organism evidence="7 8">
    <name type="scientific">Enterococcus cecorum</name>
    <dbReference type="NCBI Taxonomy" id="44008"/>
    <lineage>
        <taxon>Bacteria</taxon>
        <taxon>Bacillati</taxon>
        <taxon>Bacillota</taxon>
        <taxon>Bacilli</taxon>
        <taxon>Lactobacillales</taxon>
        <taxon>Enterococcaceae</taxon>
        <taxon>Enterococcus</taxon>
    </lineage>
</organism>
<dbReference type="Pfam" id="PF00389">
    <property type="entry name" value="2-Hacid_dh"/>
    <property type="match status" value="1"/>
</dbReference>
<dbReference type="InterPro" id="IPR006140">
    <property type="entry name" value="D-isomer_DH_NAD-bd"/>
</dbReference>
<evidence type="ECO:0008006" key="9">
    <source>
        <dbReference type="Google" id="ProtNLM"/>
    </source>
</evidence>
<dbReference type="PANTHER" id="PTHR43761">
    <property type="entry name" value="D-ISOMER SPECIFIC 2-HYDROXYACID DEHYDROGENASE FAMILY PROTEIN (AFU_ORTHOLOGUE AFUA_1G13630)"/>
    <property type="match status" value="1"/>
</dbReference>
<evidence type="ECO:0000313" key="8">
    <source>
        <dbReference type="Proteomes" id="UP000252800"/>
    </source>
</evidence>